<proteinExistence type="predicted"/>
<gene>
    <name evidence="10" type="primary">20200650</name>
    <name evidence="9" type="ORF">HELRODRAFT_164684</name>
</gene>
<dbReference type="InterPro" id="IPR036772">
    <property type="entry name" value="SRCR-like_dom_sf"/>
</dbReference>
<dbReference type="InterPro" id="IPR000884">
    <property type="entry name" value="TSP1_rpt"/>
</dbReference>
<keyword evidence="3" id="KW-0245">EGF-like domain</keyword>
<dbReference type="Pfam" id="PF00530">
    <property type="entry name" value="SRCR"/>
    <property type="match status" value="1"/>
</dbReference>
<dbReference type="OrthoDB" id="446173at2759"/>
<keyword evidence="5" id="KW-0732">Signal</keyword>
<dbReference type="InterPro" id="IPR001190">
    <property type="entry name" value="SRCR"/>
</dbReference>
<dbReference type="Pfam" id="PF00090">
    <property type="entry name" value="TSP_1"/>
    <property type="match status" value="9"/>
</dbReference>
<dbReference type="KEGG" id="hro:HELRODRAFT_164684"/>
<dbReference type="Gene3D" id="3.10.250.10">
    <property type="entry name" value="SRCR-like domain"/>
    <property type="match status" value="1"/>
</dbReference>
<protein>
    <recommendedName>
        <fullName evidence="12">Apple domain-containing protein</fullName>
    </recommendedName>
</protein>
<evidence type="ECO:0000256" key="3">
    <source>
        <dbReference type="PROSITE-ProRule" id="PRU00076"/>
    </source>
</evidence>
<dbReference type="SUPFAM" id="SSF56487">
    <property type="entry name" value="SRCR-like"/>
    <property type="match status" value="1"/>
</dbReference>
<feature type="signal peptide" evidence="5">
    <location>
        <begin position="1"/>
        <end position="21"/>
    </location>
</feature>
<dbReference type="SUPFAM" id="SSF57196">
    <property type="entry name" value="EGF/Laminin"/>
    <property type="match status" value="1"/>
</dbReference>
<reference evidence="9 11" key="2">
    <citation type="journal article" date="2013" name="Nature">
        <title>Insights into bilaterian evolution from three spiralian genomes.</title>
        <authorList>
            <person name="Simakov O."/>
            <person name="Marletaz F."/>
            <person name="Cho S.J."/>
            <person name="Edsinger-Gonzales E."/>
            <person name="Havlak P."/>
            <person name="Hellsten U."/>
            <person name="Kuo D.H."/>
            <person name="Larsson T."/>
            <person name="Lv J."/>
            <person name="Arendt D."/>
            <person name="Savage R."/>
            <person name="Osoegawa K."/>
            <person name="de Jong P."/>
            <person name="Grimwood J."/>
            <person name="Chapman J.A."/>
            <person name="Shapiro H."/>
            <person name="Aerts A."/>
            <person name="Otillar R.P."/>
            <person name="Terry A.Y."/>
            <person name="Boore J.L."/>
            <person name="Grigoriev I.V."/>
            <person name="Lindberg D.R."/>
            <person name="Seaver E.C."/>
            <person name="Weisblat D.A."/>
            <person name="Putnam N.H."/>
            <person name="Rokhsar D.S."/>
        </authorList>
    </citation>
    <scope>NUCLEOTIDE SEQUENCE</scope>
</reference>
<dbReference type="OMA" id="ETRECND"/>
<comment type="caution">
    <text evidence="4">Lacks conserved residue(s) required for the propagation of feature annotation.</text>
</comment>
<dbReference type="InterPro" id="IPR001881">
    <property type="entry name" value="EGF-like_Ca-bd_dom"/>
</dbReference>
<evidence type="ECO:0000256" key="5">
    <source>
        <dbReference type="SAM" id="SignalP"/>
    </source>
</evidence>
<dbReference type="PROSITE" id="PS50026">
    <property type="entry name" value="EGF_3"/>
    <property type="match status" value="1"/>
</dbReference>
<feature type="disulfide bond" evidence="3">
    <location>
        <begin position="143"/>
        <end position="152"/>
    </location>
</feature>
<evidence type="ECO:0000256" key="1">
    <source>
        <dbReference type="ARBA" id="ARBA00022737"/>
    </source>
</evidence>
<dbReference type="Pfam" id="PF00008">
    <property type="entry name" value="EGF"/>
    <property type="match status" value="1"/>
</dbReference>
<evidence type="ECO:0000259" key="8">
    <source>
        <dbReference type="PROSITE" id="PS50948"/>
    </source>
</evidence>
<reference evidence="10" key="3">
    <citation type="submission" date="2015-06" db="UniProtKB">
        <authorList>
            <consortium name="EnsemblMetazoa"/>
        </authorList>
    </citation>
    <scope>IDENTIFICATION</scope>
</reference>
<dbReference type="InterPro" id="IPR003609">
    <property type="entry name" value="Pan_app"/>
</dbReference>
<feature type="domain" description="EGF-like" evidence="6">
    <location>
        <begin position="116"/>
        <end position="153"/>
    </location>
</feature>
<dbReference type="GO" id="GO:0005509">
    <property type="term" value="F:calcium ion binding"/>
    <property type="evidence" value="ECO:0007669"/>
    <property type="project" value="InterPro"/>
</dbReference>
<feature type="domain" description="SRCR" evidence="7">
    <location>
        <begin position="272"/>
        <end position="388"/>
    </location>
</feature>
<evidence type="ECO:0000256" key="4">
    <source>
        <dbReference type="PROSITE-ProRule" id="PRU00196"/>
    </source>
</evidence>
<feature type="chain" id="PRO_5010980059" description="Apple domain-containing protein" evidence="5">
    <location>
        <begin position="22"/>
        <end position="987"/>
    </location>
</feature>
<dbReference type="SUPFAM" id="SSF57414">
    <property type="entry name" value="Hairpin loop containing domain-like"/>
    <property type="match status" value="1"/>
</dbReference>
<organism evidence="10 11">
    <name type="scientific">Helobdella robusta</name>
    <name type="common">Californian leech</name>
    <dbReference type="NCBI Taxonomy" id="6412"/>
    <lineage>
        <taxon>Eukaryota</taxon>
        <taxon>Metazoa</taxon>
        <taxon>Spiralia</taxon>
        <taxon>Lophotrochozoa</taxon>
        <taxon>Annelida</taxon>
        <taxon>Clitellata</taxon>
        <taxon>Hirudinea</taxon>
        <taxon>Rhynchobdellida</taxon>
        <taxon>Glossiphoniidae</taxon>
        <taxon>Helobdella</taxon>
    </lineage>
</organism>
<dbReference type="PROSITE" id="PS50948">
    <property type="entry name" value="PAN"/>
    <property type="match status" value="1"/>
</dbReference>
<evidence type="ECO:0000259" key="6">
    <source>
        <dbReference type="PROSITE" id="PS50026"/>
    </source>
</evidence>
<feature type="disulfide bond" evidence="4">
    <location>
        <begin position="359"/>
        <end position="369"/>
    </location>
</feature>
<dbReference type="InterPro" id="IPR052065">
    <property type="entry name" value="Compl_asym_regulator"/>
</dbReference>
<dbReference type="HOGENOM" id="CLU_302338_0_0_1"/>
<sequence>MSKNHLFVVTVLTLLTSKAQSQQRISQYFEWTESQITYQSSGYEFKGQTLASMNYSLVTQCAMACLKDPRCLSYNFNNVNNLCHLNSGSHQSNPELLKPSDGWDYYLKDAYKISQDADPCLSTPCMNFGTCLSRSDKTYLCFCSSQWTGPVCNIKVDISWSGWSAWSDCSEKCGPGVAARSRTCVNKVDMSQKSVEMCYGMSHEIEECKVKDCPYWSEWSEWSQCSTAESCGEGHSSRIRQCVNSDPDQNCFGLAAENKTCSSVSCNAEVVLKPETGFPYGEGSLQIFENKQSDWLFVCADVIGGSSSSSSGDFAWTQQNGDVACKQMGFKHGAYSASKVLIDLANKDSEMYLLTNFKCSGDEMTLTSCRHSGWSVSSCNQKLTVKCVVDGRWSNWSEWSKCSVTCADGAQTRSRACSSPPPRNGGDGCEGRGQDTQPCSLPPCPVDAQWTQWTDWSGCTLTCGGGRQSRNRTCVPGRNNGKDCSGENFQNKTCNTLECPIDGFWSDWSQWGSCNITCGGGQQIRTRVCEDPKYGGQPCSGANITVQRCNSQSCAVDGYWLEWNQWSSCNATCGGGQRIRKRFCIEPQFGGLYCQGNNSEFDTCNTDPCPIDGTWKEWRDWSSCSITCGGGRQIRTRECNPPKYGGLDCPGDNTMEKFCNDEPCPVDGQWGEWTRWICSVTCGSGEAIRKRDCTAPANGGSSCKGLLEERDQCNMSVCPTPAEWSPWSAWSRCSATCGFGNRKRTRTCTQTLSGLNSLPCLNETASNDTKPCNQFACSSVQSCQDVAKLGLEESSFVSLSLNAAQPTKTTIVFCSLDGTTVSSIINSSYESDSMVTFKLNAPPPNYKVVYSSNEVQLSLDDVKTIVYNSKECKQQVSWKCKGYPMNIPSGGKLVYWKNKFSDEMSYWGDISTVVGTATSNTILCSCGEKSTCLPYKCSCDKNDTLNWGQDGGWLTSKLDLPLTEIVVLDSGYKLQEGKFRVGPLICN</sequence>
<dbReference type="PROSITE" id="PS00022">
    <property type="entry name" value="EGF_1"/>
    <property type="match status" value="1"/>
</dbReference>
<dbReference type="InParanoid" id="T1EVQ0"/>
<dbReference type="Proteomes" id="UP000015101">
    <property type="component" value="Unassembled WGS sequence"/>
</dbReference>
<dbReference type="InterPro" id="IPR000742">
    <property type="entry name" value="EGF"/>
</dbReference>
<evidence type="ECO:0000313" key="10">
    <source>
        <dbReference type="EnsemblMetazoa" id="HelroP164684"/>
    </source>
</evidence>
<dbReference type="Gene3D" id="2.10.25.10">
    <property type="entry name" value="Laminin"/>
    <property type="match status" value="1"/>
</dbReference>
<dbReference type="Gene3D" id="3.50.4.10">
    <property type="entry name" value="Hepatocyte Growth Factor"/>
    <property type="match status" value="1"/>
</dbReference>
<dbReference type="STRING" id="6412.T1EVQ0"/>
<dbReference type="SMART" id="SM00209">
    <property type="entry name" value="TSP1"/>
    <property type="match status" value="9"/>
</dbReference>
<feature type="domain" description="Apple" evidence="8">
    <location>
        <begin position="32"/>
        <end position="110"/>
    </location>
</feature>
<dbReference type="PROSITE" id="PS50092">
    <property type="entry name" value="TSP1"/>
    <property type="match status" value="9"/>
</dbReference>
<accession>T1EVQ0</accession>
<evidence type="ECO:0000259" key="7">
    <source>
        <dbReference type="PROSITE" id="PS50287"/>
    </source>
</evidence>
<evidence type="ECO:0000256" key="2">
    <source>
        <dbReference type="ARBA" id="ARBA00023157"/>
    </source>
</evidence>
<dbReference type="GeneID" id="20200650"/>
<dbReference type="FunFam" id="2.20.100.10:FF:000001">
    <property type="entry name" value="semaphorin-5A isoform X1"/>
    <property type="match status" value="3"/>
</dbReference>
<dbReference type="Gene3D" id="2.20.100.10">
    <property type="entry name" value="Thrombospondin type-1 (TSP1) repeat"/>
    <property type="match status" value="9"/>
</dbReference>
<dbReference type="Pfam" id="PF00024">
    <property type="entry name" value="PAN_1"/>
    <property type="match status" value="1"/>
</dbReference>
<dbReference type="EMBL" id="AMQM01001755">
    <property type="status" value="NOT_ANNOTATED_CDS"/>
    <property type="molecule type" value="Genomic_DNA"/>
</dbReference>
<dbReference type="SMART" id="SM00202">
    <property type="entry name" value="SR"/>
    <property type="match status" value="1"/>
</dbReference>
<dbReference type="SUPFAM" id="SSF82895">
    <property type="entry name" value="TSP-1 type 1 repeat"/>
    <property type="match status" value="9"/>
</dbReference>
<dbReference type="PROSITE" id="PS50287">
    <property type="entry name" value="SRCR_2"/>
    <property type="match status" value="1"/>
</dbReference>
<dbReference type="GO" id="GO:0016020">
    <property type="term" value="C:membrane"/>
    <property type="evidence" value="ECO:0007669"/>
    <property type="project" value="InterPro"/>
</dbReference>
<dbReference type="PANTHER" id="PTHR22906">
    <property type="entry name" value="PROPERDIN"/>
    <property type="match status" value="1"/>
</dbReference>
<dbReference type="SMART" id="SM00473">
    <property type="entry name" value="PAN_AP"/>
    <property type="match status" value="1"/>
</dbReference>
<dbReference type="eggNOG" id="KOG4475">
    <property type="taxonomic scope" value="Eukaryota"/>
</dbReference>
<keyword evidence="2 4" id="KW-1015">Disulfide bond</keyword>
<dbReference type="InterPro" id="IPR036383">
    <property type="entry name" value="TSP1_rpt_sf"/>
</dbReference>
<evidence type="ECO:0000313" key="9">
    <source>
        <dbReference type="EMBL" id="ESN92609.1"/>
    </source>
</evidence>
<dbReference type="PANTHER" id="PTHR22906:SF21">
    <property type="entry name" value="SEMA DOMAIN-CONTAINING PROTEIN"/>
    <property type="match status" value="1"/>
</dbReference>
<dbReference type="eggNOG" id="KOG3516">
    <property type="taxonomic scope" value="Eukaryota"/>
</dbReference>
<dbReference type="AlphaFoldDB" id="T1EVQ0"/>
<dbReference type="CTD" id="20200650"/>
<dbReference type="SMART" id="SM00179">
    <property type="entry name" value="EGF_CA"/>
    <property type="match status" value="1"/>
</dbReference>
<evidence type="ECO:0000313" key="11">
    <source>
        <dbReference type="Proteomes" id="UP000015101"/>
    </source>
</evidence>
<dbReference type="EnsemblMetazoa" id="HelroT164684">
    <property type="protein sequence ID" value="HelroP164684"/>
    <property type="gene ID" value="HelroG164684"/>
</dbReference>
<dbReference type="PRINTS" id="PR01705">
    <property type="entry name" value="TSP1REPEAT"/>
</dbReference>
<reference evidence="11" key="1">
    <citation type="submission" date="2012-12" db="EMBL/GenBank/DDBJ databases">
        <authorList>
            <person name="Hellsten U."/>
            <person name="Grimwood J."/>
            <person name="Chapman J.A."/>
            <person name="Shapiro H."/>
            <person name="Aerts A."/>
            <person name="Otillar R.P."/>
            <person name="Terry A.Y."/>
            <person name="Boore J.L."/>
            <person name="Simakov O."/>
            <person name="Marletaz F."/>
            <person name="Cho S.-J."/>
            <person name="Edsinger-Gonzales E."/>
            <person name="Havlak P."/>
            <person name="Kuo D.-H."/>
            <person name="Larsson T."/>
            <person name="Lv J."/>
            <person name="Arendt D."/>
            <person name="Savage R."/>
            <person name="Osoegawa K."/>
            <person name="de Jong P."/>
            <person name="Lindberg D.R."/>
            <person name="Seaver E.C."/>
            <person name="Weisblat D.A."/>
            <person name="Putnam N.H."/>
            <person name="Grigoriev I.V."/>
            <person name="Rokhsar D.S."/>
        </authorList>
    </citation>
    <scope>NUCLEOTIDE SEQUENCE</scope>
</reference>
<dbReference type="RefSeq" id="XP_009028932.1">
    <property type="nucleotide sequence ID" value="XM_009030684.1"/>
</dbReference>
<dbReference type="EMBL" id="KB097639">
    <property type="protein sequence ID" value="ESN92609.1"/>
    <property type="molecule type" value="Genomic_DNA"/>
</dbReference>
<name>T1EVQ0_HELRO</name>
<evidence type="ECO:0008006" key="12">
    <source>
        <dbReference type="Google" id="ProtNLM"/>
    </source>
</evidence>
<keyword evidence="1" id="KW-0677">Repeat</keyword>
<keyword evidence="11" id="KW-1185">Reference proteome</keyword>
<dbReference type="FunFam" id="2.20.100.10:FF:000007">
    <property type="entry name" value="Thrombospondin 1"/>
    <property type="match status" value="1"/>
</dbReference>